<accession>A0A9N9QHF9</accession>
<feature type="transmembrane region" description="Helical" evidence="1">
    <location>
        <begin position="242"/>
        <end position="268"/>
    </location>
</feature>
<feature type="domain" description="Acyltransferase 3" evidence="3">
    <location>
        <begin position="199"/>
        <end position="586"/>
    </location>
</feature>
<feature type="transmembrane region" description="Helical" evidence="1">
    <location>
        <begin position="352"/>
        <end position="373"/>
    </location>
</feature>
<reference evidence="4" key="1">
    <citation type="submission" date="2022-01" db="EMBL/GenBank/DDBJ databases">
        <authorList>
            <person name="King R."/>
        </authorList>
    </citation>
    <scope>NUCLEOTIDE SEQUENCE</scope>
</reference>
<feature type="transmembrane region" description="Helical" evidence="1">
    <location>
        <begin position="430"/>
        <end position="450"/>
    </location>
</feature>
<dbReference type="GO" id="GO:0016747">
    <property type="term" value="F:acyltransferase activity, transferring groups other than amino-acyl groups"/>
    <property type="evidence" value="ECO:0007669"/>
    <property type="project" value="InterPro"/>
</dbReference>
<keyword evidence="1" id="KW-1133">Transmembrane helix</keyword>
<feature type="transmembrane region" description="Helical" evidence="1">
    <location>
        <begin position="289"/>
        <end position="308"/>
    </location>
</feature>
<dbReference type="Proteomes" id="UP001152799">
    <property type="component" value="Chromosome 2"/>
</dbReference>
<dbReference type="OrthoDB" id="10265389at2759"/>
<keyword evidence="1" id="KW-0472">Membrane</keyword>
<dbReference type="Pfam" id="PF01757">
    <property type="entry name" value="Acyl_transf_3"/>
    <property type="match status" value="1"/>
</dbReference>
<dbReference type="PANTHER" id="PTHR11161">
    <property type="entry name" value="O-ACYLTRANSFERASE"/>
    <property type="match status" value="1"/>
</dbReference>
<keyword evidence="1" id="KW-0812">Transmembrane</keyword>
<gene>
    <name evidence="4" type="ORF">CEUTPL_LOCUS5800</name>
</gene>
<feature type="transmembrane region" description="Helical" evidence="1">
    <location>
        <begin position="138"/>
        <end position="158"/>
    </location>
</feature>
<dbReference type="AlphaFoldDB" id="A0A9N9QHF9"/>
<evidence type="ECO:0000313" key="5">
    <source>
        <dbReference type="Proteomes" id="UP001152799"/>
    </source>
</evidence>
<evidence type="ECO:0000256" key="1">
    <source>
        <dbReference type="SAM" id="Phobius"/>
    </source>
</evidence>
<keyword evidence="5" id="KW-1185">Reference proteome</keyword>
<evidence type="ECO:0000259" key="3">
    <source>
        <dbReference type="Pfam" id="PF01757"/>
    </source>
</evidence>
<protein>
    <recommendedName>
        <fullName evidence="3">Acyltransferase 3 domain-containing protein</fullName>
    </recommendedName>
</protein>
<feature type="transmembrane region" description="Helical" evidence="1">
    <location>
        <begin position="567"/>
        <end position="588"/>
    </location>
</feature>
<dbReference type="PANTHER" id="PTHR11161:SF72">
    <property type="entry name" value="FI21449P1"/>
    <property type="match status" value="1"/>
</dbReference>
<feature type="transmembrane region" description="Helical" evidence="1">
    <location>
        <begin position="382"/>
        <end position="400"/>
    </location>
</feature>
<dbReference type="InterPro" id="IPR002656">
    <property type="entry name" value="Acyl_transf_3_dom"/>
</dbReference>
<keyword evidence="2" id="KW-0732">Signal</keyword>
<name>A0A9N9QHF9_9CUCU</name>
<feature type="transmembrane region" description="Helical" evidence="1">
    <location>
        <begin position="529"/>
        <end position="547"/>
    </location>
</feature>
<feature type="chain" id="PRO_5040262425" description="Acyltransferase 3 domain-containing protein" evidence="2">
    <location>
        <begin position="18"/>
        <end position="617"/>
    </location>
</feature>
<organism evidence="4 5">
    <name type="scientific">Ceutorhynchus assimilis</name>
    <name type="common">cabbage seed weevil</name>
    <dbReference type="NCBI Taxonomy" id="467358"/>
    <lineage>
        <taxon>Eukaryota</taxon>
        <taxon>Metazoa</taxon>
        <taxon>Ecdysozoa</taxon>
        <taxon>Arthropoda</taxon>
        <taxon>Hexapoda</taxon>
        <taxon>Insecta</taxon>
        <taxon>Pterygota</taxon>
        <taxon>Neoptera</taxon>
        <taxon>Endopterygota</taxon>
        <taxon>Coleoptera</taxon>
        <taxon>Polyphaga</taxon>
        <taxon>Cucujiformia</taxon>
        <taxon>Curculionidae</taxon>
        <taxon>Ceutorhynchinae</taxon>
        <taxon>Ceutorhynchus</taxon>
    </lineage>
</organism>
<dbReference type="InterPro" id="IPR052728">
    <property type="entry name" value="O2_lipid_transport_reg"/>
</dbReference>
<evidence type="ECO:0000256" key="2">
    <source>
        <dbReference type="SAM" id="SignalP"/>
    </source>
</evidence>
<evidence type="ECO:0000313" key="4">
    <source>
        <dbReference type="EMBL" id="CAG9765185.1"/>
    </source>
</evidence>
<feature type="transmembrane region" description="Helical" evidence="1">
    <location>
        <begin position="466"/>
        <end position="483"/>
    </location>
</feature>
<feature type="transmembrane region" description="Helical" evidence="1">
    <location>
        <begin position="202"/>
        <end position="222"/>
    </location>
</feature>
<dbReference type="EMBL" id="OU892278">
    <property type="protein sequence ID" value="CAG9765185.1"/>
    <property type="molecule type" value="Genomic_DNA"/>
</dbReference>
<feature type="signal peptide" evidence="2">
    <location>
        <begin position="1"/>
        <end position="17"/>
    </location>
</feature>
<feature type="transmembrane region" description="Helical" evidence="1">
    <location>
        <begin position="489"/>
        <end position="509"/>
    </location>
</feature>
<sequence length="617" mass="72198">MKSFIYLLYFVITSVLCEKNLMNGRTSDISKFPDLFKMENYYECPDDSSFCTASLKLLPSNTDCKFWKSLEDWSKASLFHFNRTLIYRTVCIPANCTSDNQKKDFIENTINQEVEVYNFSSELVTLNCMEPKEYNNDLRYIMIGISLYVVLLLVATTYSETLYDRNCHSKLEEILVCFSLTNFKNITALKSKDFQKLRCIQGVRTILSVCVVGGHTCMMISVKNIRNPEFFETMMGTTLMKYLLLASYSIMALFFCLSTWFLTLQILTKHHRSKQFTIRDAGLMILHRIVRMWPILAVNFFVVLPIYMRFGYGPGTFEVGKLINDACEKNWWVTFLFATNFLPSYDTCHLGMWYLSIDSQLYLMTIVFLYFILKYKLNLKKCVYVLLIASYIIVAILIYVKELGPDTMITVKLATNMNIFKNEKTPYTLYGFWVNFSSSILGILFGYFYFQNTQIEDKPEPYEKHYWKILLICPLLSLVLADINHNRVLTAIFGAMFRIVFTFGLATGIYGMSRNVIKGFFRSILEHKYLVHLGKFTFCTYVFHFWWVFHRGAHYSQPIELYHSKIVLWTVIDIITSFIIGIILTFTIELPCIFIQKQILPPIWTKTAEDYVQEKSK</sequence>
<proteinExistence type="predicted"/>